<accession>I4F0V1</accession>
<dbReference type="EMBL" id="FO203431">
    <property type="protein sequence ID" value="CCH89264.1"/>
    <property type="molecule type" value="Genomic_DNA"/>
</dbReference>
<protein>
    <recommendedName>
        <fullName evidence="3">Asp23/Gls24 family envelope stress response protein</fullName>
    </recommendedName>
</protein>
<dbReference type="Proteomes" id="UP000006461">
    <property type="component" value="Chromosome"/>
</dbReference>
<sequence length="114" mass="11431">MSTPADPSTAEAAAADAVATAVLGCPAVAGLHPGGLVHRTVTYLPGRRVEGVHLDDDRIAVSVVGAHGIPITLLADQVRTAVAPLAGGRRVDVHVADLQLLTEQPPALPAASPA</sequence>
<evidence type="ECO:0000313" key="1">
    <source>
        <dbReference type="EMBL" id="CCH89264.1"/>
    </source>
</evidence>
<evidence type="ECO:0000313" key="2">
    <source>
        <dbReference type="Proteomes" id="UP000006461"/>
    </source>
</evidence>
<organism evidence="1 2">
    <name type="scientific">Modestobacter italicus (strain DSM 44449 / CECT 9708 / BC 501)</name>
    <dbReference type="NCBI Taxonomy" id="2732864"/>
    <lineage>
        <taxon>Bacteria</taxon>
        <taxon>Bacillati</taxon>
        <taxon>Actinomycetota</taxon>
        <taxon>Actinomycetes</taxon>
        <taxon>Geodermatophilales</taxon>
        <taxon>Geodermatophilaceae</taxon>
        <taxon>Modestobacter</taxon>
    </lineage>
</organism>
<dbReference type="AlphaFoldDB" id="I4F0V1"/>
<dbReference type="OrthoDB" id="5195799at2"/>
<name>I4F0V1_MODI5</name>
<keyword evidence="2" id="KW-1185">Reference proteome</keyword>
<dbReference type="KEGG" id="mmar:MODMU_3860"/>
<dbReference type="OMA" id="VDENSCA"/>
<dbReference type="STRING" id="477641.MODMU_3860"/>
<dbReference type="HOGENOM" id="CLU_160020_2_0_11"/>
<dbReference type="PATRIC" id="fig|477641.3.peg.3614"/>
<proteinExistence type="predicted"/>
<evidence type="ECO:0008006" key="3">
    <source>
        <dbReference type="Google" id="ProtNLM"/>
    </source>
</evidence>
<dbReference type="eggNOG" id="COG1302">
    <property type="taxonomic scope" value="Bacteria"/>
</dbReference>
<gene>
    <name evidence="1" type="ordered locus">MODMU_3860</name>
</gene>
<reference evidence="1 2" key="1">
    <citation type="journal article" date="2012" name="J. Bacteriol.">
        <title>Genome Sequence of Radiation-Resistant Modestobacter marinus Strain BC501, a Representative Actinobacterium That Thrives on Calcareous Stone Surfaces.</title>
        <authorList>
            <person name="Normand P."/>
            <person name="Gury J."/>
            <person name="Pujic P."/>
            <person name="Chouaia B."/>
            <person name="Crotti E."/>
            <person name="Brusetti L."/>
            <person name="Daffonchio D."/>
            <person name="Vacherie B."/>
            <person name="Barbe V."/>
            <person name="Medigue C."/>
            <person name="Calteau A."/>
            <person name="Ghodhbane-Gtari F."/>
            <person name="Essoussi I."/>
            <person name="Nouioui I."/>
            <person name="Abbassi-Ghozzi I."/>
            <person name="Gtari M."/>
        </authorList>
    </citation>
    <scope>NUCLEOTIDE SEQUENCE [LARGE SCALE GENOMIC DNA]</scope>
    <source>
        <strain evidence="2">BC 501</strain>
    </source>
</reference>